<proteinExistence type="predicted"/>
<reference evidence="4" key="1">
    <citation type="journal article" date="2013" name="Proc. Natl. Acad. Sci. U.S.A.">
        <title>Improving the coverage of the cyanobacterial phylum using diversity-driven genome sequencing.</title>
        <authorList>
            <person name="Shih P.M."/>
            <person name="Wu D."/>
            <person name="Latifi A."/>
            <person name="Axen S.D."/>
            <person name="Fewer D.P."/>
            <person name="Talla E."/>
            <person name="Calteau A."/>
            <person name="Cai F."/>
            <person name="Tandeau de Marsac N."/>
            <person name="Rippka R."/>
            <person name="Herdman M."/>
            <person name="Sivonen K."/>
            <person name="Coursin T."/>
            <person name="Laurent T."/>
            <person name="Goodwin L."/>
            <person name="Nolan M."/>
            <person name="Davenport K.W."/>
            <person name="Han C.S."/>
            <person name="Rubin E.M."/>
            <person name="Eisen J.A."/>
            <person name="Woyke T."/>
            <person name="Gugger M."/>
            <person name="Kerfeld C.A."/>
        </authorList>
    </citation>
    <scope>NUCLEOTIDE SEQUENCE [LARGE SCALE GENOMIC DNA]</scope>
    <source>
        <strain evidence="4">ATCC 29371 / PCC 7437</strain>
    </source>
</reference>
<dbReference type="PATRIC" id="fig|111780.3.peg.4469"/>
<dbReference type="AlphaFoldDB" id="K9XYV6"/>
<dbReference type="CDD" id="cd07891">
    <property type="entry name" value="CYTH-like_CthTTM-like_1"/>
    <property type="match status" value="1"/>
</dbReference>
<dbReference type="PANTHER" id="PTHR40114:SF1">
    <property type="entry name" value="SLR0698 PROTEIN"/>
    <property type="match status" value="1"/>
</dbReference>
<dbReference type="InterPro" id="IPR033469">
    <property type="entry name" value="CYTH-like_dom_sf"/>
</dbReference>
<dbReference type="Pfam" id="PF01928">
    <property type="entry name" value="CYTH"/>
    <property type="match status" value="1"/>
</dbReference>
<evidence type="ECO:0000259" key="2">
    <source>
        <dbReference type="PROSITE" id="PS51707"/>
    </source>
</evidence>
<evidence type="ECO:0000313" key="4">
    <source>
        <dbReference type="Proteomes" id="UP000010473"/>
    </source>
</evidence>
<evidence type="ECO:0000313" key="3">
    <source>
        <dbReference type="EMBL" id="AFZ37785.1"/>
    </source>
</evidence>
<keyword evidence="4" id="KW-1185">Reference proteome</keyword>
<dbReference type="STRING" id="111780.Sta7437_4316"/>
<name>K9XYV6_STAC7</name>
<dbReference type="Gene3D" id="2.40.320.10">
    <property type="entry name" value="Hypothetical Protein Pfu-838710-001"/>
    <property type="match status" value="1"/>
</dbReference>
<dbReference type="InterPro" id="IPR012042">
    <property type="entry name" value="NeuTTM/CthTTM-like"/>
</dbReference>
<evidence type="ECO:0000256" key="1">
    <source>
        <dbReference type="PIRSR" id="PIRSR016487-1"/>
    </source>
</evidence>
<dbReference type="SUPFAM" id="SSF55154">
    <property type="entry name" value="CYTH-like phosphatases"/>
    <property type="match status" value="1"/>
</dbReference>
<organism evidence="3 4">
    <name type="scientific">Stanieria cyanosphaera (strain ATCC 29371 / PCC 7437)</name>
    <dbReference type="NCBI Taxonomy" id="111780"/>
    <lineage>
        <taxon>Bacteria</taxon>
        <taxon>Bacillati</taxon>
        <taxon>Cyanobacteriota</taxon>
        <taxon>Cyanophyceae</taxon>
        <taxon>Pleurocapsales</taxon>
        <taxon>Dermocarpellaceae</taxon>
        <taxon>Stanieria</taxon>
    </lineage>
</organism>
<protein>
    <submittedName>
        <fullName evidence="3">Adenylate cyclase</fullName>
    </submittedName>
</protein>
<feature type="active site" description="Proton acceptor" evidence="1">
    <location>
        <position position="29"/>
    </location>
</feature>
<gene>
    <name evidence="3" type="ordered locus">Sta7437_4316</name>
</gene>
<dbReference type="RefSeq" id="WP_015195439.1">
    <property type="nucleotide sequence ID" value="NC_019748.1"/>
</dbReference>
<dbReference type="eggNOG" id="COG2954">
    <property type="taxonomic scope" value="Bacteria"/>
</dbReference>
<dbReference type="PROSITE" id="PS51707">
    <property type="entry name" value="CYTH"/>
    <property type="match status" value="1"/>
</dbReference>
<dbReference type="Proteomes" id="UP000010473">
    <property type="component" value="Chromosome"/>
</dbReference>
<dbReference type="KEGG" id="scs:Sta7437_4316"/>
<feature type="domain" description="CYTH" evidence="2">
    <location>
        <begin position="2"/>
        <end position="147"/>
    </location>
</feature>
<dbReference type="PIRSF" id="PIRSF016487">
    <property type="entry name" value="CYTH_UCP016487"/>
    <property type="match status" value="1"/>
</dbReference>
<accession>K9XYV6</accession>
<dbReference type="OrthoDB" id="9805588at2"/>
<dbReference type="InterPro" id="IPR023577">
    <property type="entry name" value="CYTH_domain"/>
</dbReference>
<sequence>MPKEIERKYLVKGEQWRTLATGIIYRQGYIPTVGNQTVRVRLIDNQGYLTIKGPRIGISRTEFEYPIPLEDAQEMLLNLCVKPLIEKKRYKIKYQDLIWEVDEFFGENAGLIIAEVELKSENQLIHLPDWIDREVTDPKYFNSNLIKHPYSKWTRKH</sequence>
<dbReference type="PANTHER" id="PTHR40114">
    <property type="entry name" value="SLR0698 PROTEIN"/>
    <property type="match status" value="1"/>
</dbReference>
<dbReference type="EMBL" id="CP003653">
    <property type="protein sequence ID" value="AFZ37785.1"/>
    <property type="molecule type" value="Genomic_DNA"/>
</dbReference>
<dbReference type="HOGENOM" id="CLU_109545_1_0_3"/>
<dbReference type="SMART" id="SM01118">
    <property type="entry name" value="CYTH"/>
    <property type="match status" value="1"/>
</dbReference>